<protein>
    <submittedName>
        <fullName evidence="3">Uncharacterized protein</fullName>
    </submittedName>
</protein>
<reference evidence="3" key="1">
    <citation type="submission" date="2016-08" db="EMBL/GenBank/DDBJ databases">
        <title>Complete Genome Seqeunce of Paenibacillus sp. BIHB 4019 from tea rhizoplane.</title>
        <authorList>
            <person name="Thakur R."/>
            <person name="Swarnkar M.K."/>
            <person name="Gulati A."/>
        </authorList>
    </citation>
    <scope>NUCLEOTIDE SEQUENCE [LARGE SCALE GENOMIC DNA]</scope>
    <source>
        <strain evidence="3">BIHB4019</strain>
    </source>
</reference>
<evidence type="ECO:0000256" key="1">
    <source>
        <dbReference type="SAM" id="MobiDB-lite"/>
    </source>
</evidence>
<feature type="transmembrane region" description="Helical" evidence="2">
    <location>
        <begin position="419"/>
        <end position="443"/>
    </location>
</feature>
<feature type="region of interest" description="Disordered" evidence="1">
    <location>
        <begin position="121"/>
        <end position="196"/>
    </location>
</feature>
<feature type="compositionally biased region" description="Polar residues" evidence="1">
    <location>
        <begin position="139"/>
        <end position="151"/>
    </location>
</feature>
<gene>
    <name evidence="3" type="ORF">BBD42_03985</name>
</gene>
<keyword evidence="2" id="KW-0472">Membrane</keyword>
<sequence>MSKLIEGLRSKEVDSSATIIIQGGAGLRSPVNPNEVVALIQAVRKRLKYTRLIVQLEAGLQTDVEFIRAMVNMGVHDLQFTIEFKSDDILNWIKEKKTTRDYYNILGKKKWRIPFIRSASQDQTGQGAGGGAVPPPDNGSLQSLTRPQPSGASGGRVNPPSPPSPSGSIRNEQRSAPSTIRPRTENPLPLQEIEQDDDIDAAPVSAAARIMTGSHLPLIIGVCGVGGEEDVGAAAFLMAAGLVKLGWKPLVCGDDRPEISSLEEVAFDGEKEDSTSKMFEYEGVTFFRRGYMWDISELMTSGFTHIILWVDIHKERRGISALELWWNSQIPIMVGNGAMWKYELLKEKLNTLTPHERKRCRLLLEKGHQDVLRKLKKDFADIQATLLPDHDDPLYPSDTAVEWASELLGSQKKLFRKPVINWIIIGAVIFITLLLVFMGIAIVPESQ</sequence>
<organism evidence="3">
    <name type="scientific">Paenibacillus sp. BIHB 4019</name>
    <dbReference type="NCBI Taxonomy" id="1870819"/>
    <lineage>
        <taxon>Bacteria</taxon>
        <taxon>Bacillati</taxon>
        <taxon>Bacillota</taxon>
        <taxon>Bacilli</taxon>
        <taxon>Bacillales</taxon>
        <taxon>Paenibacillaceae</taxon>
        <taxon>Paenibacillus</taxon>
    </lineage>
</organism>
<accession>A0A1B2DDE7</accession>
<dbReference type="EMBL" id="CP016808">
    <property type="protein sequence ID" value="ANY65716.1"/>
    <property type="molecule type" value="Genomic_DNA"/>
</dbReference>
<dbReference type="AlphaFoldDB" id="A0A1B2DDE7"/>
<name>A0A1B2DDE7_9BACL</name>
<keyword evidence="2" id="KW-0812">Transmembrane</keyword>
<keyword evidence="2" id="KW-1133">Transmembrane helix</keyword>
<feature type="compositionally biased region" description="Polar residues" evidence="1">
    <location>
        <begin position="167"/>
        <end position="178"/>
    </location>
</feature>
<dbReference type="RefSeq" id="WP_099517104.1">
    <property type="nucleotide sequence ID" value="NZ_CP016808.1"/>
</dbReference>
<evidence type="ECO:0000256" key="2">
    <source>
        <dbReference type="SAM" id="Phobius"/>
    </source>
</evidence>
<evidence type="ECO:0000313" key="3">
    <source>
        <dbReference type="EMBL" id="ANY65716.1"/>
    </source>
</evidence>
<proteinExistence type="predicted"/>